<evidence type="ECO:0000256" key="1">
    <source>
        <dbReference type="ARBA" id="ARBA00006484"/>
    </source>
</evidence>
<dbReference type="PANTHER" id="PTHR43008:SF13">
    <property type="entry name" value="L-XYLULOSE REDUCTASE-RELATED"/>
    <property type="match status" value="1"/>
</dbReference>
<protein>
    <recommendedName>
        <fullName evidence="7">L-xylulose reductase</fullName>
    </recommendedName>
</protein>
<feature type="region of interest" description="Disordered" evidence="4">
    <location>
        <begin position="1"/>
        <end position="21"/>
    </location>
</feature>
<name>A0ABR3WJ22_9PEZI</name>
<dbReference type="PRINTS" id="PR00080">
    <property type="entry name" value="SDRFAMILY"/>
</dbReference>
<dbReference type="PROSITE" id="PS00061">
    <property type="entry name" value="ADH_SHORT"/>
    <property type="match status" value="1"/>
</dbReference>
<keyword evidence="6" id="KW-1185">Reference proteome</keyword>
<evidence type="ECO:0000256" key="4">
    <source>
        <dbReference type="SAM" id="MobiDB-lite"/>
    </source>
</evidence>
<keyword evidence="2" id="KW-0521">NADP</keyword>
<evidence type="ECO:0000256" key="2">
    <source>
        <dbReference type="ARBA" id="ARBA00022857"/>
    </source>
</evidence>
<gene>
    <name evidence="5" type="ORF">Daus18300_008463</name>
</gene>
<dbReference type="Pfam" id="PF13561">
    <property type="entry name" value="adh_short_C2"/>
    <property type="match status" value="1"/>
</dbReference>
<dbReference type="InterPro" id="IPR002347">
    <property type="entry name" value="SDR_fam"/>
</dbReference>
<keyword evidence="3" id="KW-0560">Oxidoreductase</keyword>
<dbReference type="SUPFAM" id="SSF51735">
    <property type="entry name" value="NAD(P)-binding Rossmann-fold domains"/>
    <property type="match status" value="1"/>
</dbReference>
<evidence type="ECO:0000313" key="6">
    <source>
        <dbReference type="Proteomes" id="UP001583177"/>
    </source>
</evidence>
<evidence type="ECO:0000256" key="3">
    <source>
        <dbReference type="ARBA" id="ARBA00023002"/>
    </source>
</evidence>
<dbReference type="InterPro" id="IPR036291">
    <property type="entry name" value="NAD(P)-bd_dom_sf"/>
</dbReference>
<comment type="caution">
    <text evidence="5">The sequence shown here is derived from an EMBL/GenBank/DDBJ whole genome shotgun (WGS) entry which is preliminary data.</text>
</comment>
<accession>A0ABR3WJ22</accession>
<dbReference type="EMBL" id="JAWRVE010000079">
    <property type="protein sequence ID" value="KAL1862665.1"/>
    <property type="molecule type" value="Genomic_DNA"/>
</dbReference>
<comment type="similarity">
    <text evidence="1">Belongs to the short-chain dehydrogenases/reductases (SDR) family.</text>
</comment>
<proteinExistence type="inferred from homology"/>
<dbReference type="InterPro" id="IPR020904">
    <property type="entry name" value="Sc_DH/Rdtase_CS"/>
</dbReference>
<evidence type="ECO:0000313" key="5">
    <source>
        <dbReference type="EMBL" id="KAL1862665.1"/>
    </source>
</evidence>
<dbReference type="Proteomes" id="UP001583177">
    <property type="component" value="Unassembled WGS sequence"/>
</dbReference>
<dbReference type="PRINTS" id="PR00081">
    <property type="entry name" value="GDHRDH"/>
</dbReference>
<dbReference type="PANTHER" id="PTHR43008">
    <property type="entry name" value="BENZIL REDUCTASE"/>
    <property type="match status" value="1"/>
</dbReference>
<evidence type="ECO:0008006" key="7">
    <source>
        <dbReference type="Google" id="ProtNLM"/>
    </source>
</evidence>
<sequence length="279" mass="30033">MGDMASNGTHGRASIRAPNPPVQDSVFKQFRLDGRTVIITGGAGGIGYEVARGLAEAGANLALWYNSSPKAEKLGAAIAQEFSVKVQAYKVDVRLYEAVEKAVDQVVRDFGRLDVMIANAGVSSKAGGLDDKVEDWDHVRAVDFDGAYYCFRAAGLVFRRQGHGVGIATASMSGHAANVPQEQSCYNACKAGVIHLCKSLSVEWAKWGGRINSVSPGYIDTEISGDCPFEIKEEWFSLIPMRRDADPRELEGVYLYLASDASSYTTGADFVVDGGYTAR</sequence>
<reference evidence="5 6" key="1">
    <citation type="journal article" date="2024" name="IMA Fungus">
        <title>IMA Genome - F19 : A genome assembly and annotation guide to empower mycologists, including annotated draft genome sequences of Ceratocystis pirilliformis, Diaporthe australafricana, Fusarium ophioides, Paecilomyces lecythidis, and Sporothrix stenoceras.</title>
        <authorList>
            <person name="Aylward J."/>
            <person name="Wilson A.M."/>
            <person name="Visagie C.M."/>
            <person name="Spraker J."/>
            <person name="Barnes I."/>
            <person name="Buitendag C."/>
            <person name="Ceriani C."/>
            <person name="Del Mar Angel L."/>
            <person name="du Plessis D."/>
            <person name="Fuchs T."/>
            <person name="Gasser K."/>
            <person name="Kramer D."/>
            <person name="Li W."/>
            <person name="Munsamy K."/>
            <person name="Piso A."/>
            <person name="Price J.L."/>
            <person name="Sonnekus B."/>
            <person name="Thomas C."/>
            <person name="van der Nest A."/>
            <person name="van Dijk A."/>
            <person name="van Heerden A."/>
            <person name="van Vuuren N."/>
            <person name="Yilmaz N."/>
            <person name="Duong T.A."/>
            <person name="van der Merwe N.A."/>
            <person name="Wingfield M.J."/>
            <person name="Wingfield B.D."/>
        </authorList>
    </citation>
    <scope>NUCLEOTIDE SEQUENCE [LARGE SCALE GENOMIC DNA]</scope>
    <source>
        <strain evidence="5 6">CMW 18300</strain>
    </source>
</reference>
<dbReference type="Gene3D" id="3.40.50.720">
    <property type="entry name" value="NAD(P)-binding Rossmann-like Domain"/>
    <property type="match status" value="1"/>
</dbReference>
<organism evidence="5 6">
    <name type="scientific">Diaporthe australafricana</name>
    <dbReference type="NCBI Taxonomy" id="127596"/>
    <lineage>
        <taxon>Eukaryota</taxon>
        <taxon>Fungi</taxon>
        <taxon>Dikarya</taxon>
        <taxon>Ascomycota</taxon>
        <taxon>Pezizomycotina</taxon>
        <taxon>Sordariomycetes</taxon>
        <taxon>Sordariomycetidae</taxon>
        <taxon>Diaporthales</taxon>
        <taxon>Diaporthaceae</taxon>
        <taxon>Diaporthe</taxon>
    </lineage>
</organism>